<dbReference type="OrthoDB" id="9790282at2"/>
<dbReference type="Gene3D" id="3.30.70.3550">
    <property type="entry name" value="Leucyl/phenylalanyl-tRNA-protein transferase, N-terminal domain"/>
    <property type="match status" value="1"/>
</dbReference>
<dbReference type="HAMAP" id="MF_00688">
    <property type="entry name" value="Leu_Phe_trans"/>
    <property type="match status" value="1"/>
</dbReference>
<dbReference type="SUPFAM" id="SSF55729">
    <property type="entry name" value="Acyl-CoA N-acyltransferases (Nat)"/>
    <property type="match status" value="1"/>
</dbReference>
<dbReference type="Gene3D" id="3.40.630.70">
    <property type="entry name" value="Leucyl/phenylalanyl-tRNA-protein transferase, C-terminal domain"/>
    <property type="match status" value="1"/>
</dbReference>
<dbReference type="PANTHER" id="PTHR30098:SF2">
    <property type="entry name" value="LEUCYL_PHENYLALANYL-TRNA--PROTEIN TRANSFERASE"/>
    <property type="match status" value="1"/>
</dbReference>
<name>A0A4Q9KK79_PROTD</name>
<comment type="catalytic activity">
    <reaction evidence="4">
        <text>L-phenylalanyl-tRNA(Phe) + an N-terminal L-alpha-aminoacyl-[protein] = an N-terminal L-phenylalanyl-L-alpha-aminoacyl-[protein] + tRNA(Phe)</text>
        <dbReference type="Rhea" id="RHEA:43632"/>
        <dbReference type="Rhea" id="RHEA-COMP:9668"/>
        <dbReference type="Rhea" id="RHEA-COMP:9699"/>
        <dbReference type="Rhea" id="RHEA-COMP:10636"/>
        <dbReference type="Rhea" id="RHEA-COMP:10637"/>
        <dbReference type="ChEBI" id="CHEBI:78442"/>
        <dbReference type="ChEBI" id="CHEBI:78531"/>
        <dbReference type="ChEBI" id="CHEBI:78597"/>
        <dbReference type="ChEBI" id="CHEBI:83561"/>
        <dbReference type="EC" id="2.3.2.6"/>
    </reaction>
</comment>
<evidence type="ECO:0000313" key="6">
    <source>
        <dbReference type="Proteomes" id="UP000291933"/>
    </source>
</evidence>
<sequence length="228" mass="24973">MRAVRLSGVLGPWSEWPDQDLVALTAEFDAPLTLEAYCAGAFPMPLHDAGLPEGVMGWWSPMRRAILPLGDLRVTRSLRKSARHYRVSVDRAFDEVIARCGDPRRPDGWIDSDIVRVFTELHAAGAVHSVEVWTPSGQLAGGLYGVSLGGLFAGESMFHDPVIGRDASKVALLALVAFLSDGHERLLDVQWLTPHLESLGAVEVDRVDYLRLLSEALDVPTPDWGRVA</sequence>
<accession>A0A4Q9KK79</accession>
<dbReference type="EMBL" id="SDMR01000009">
    <property type="protein sequence ID" value="TBT94828.1"/>
    <property type="molecule type" value="Genomic_DNA"/>
</dbReference>
<comment type="function">
    <text evidence="4">Functions in the N-end rule pathway of protein degradation where it conjugates Leu, Phe and, less efficiently, Met from aminoacyl-tRNAs to the N-termini of proteins containing an N-terminal arginine or lysine.</text>
</comment>
<keyword evidence="2 4" id="KW-0808">Transferase</keyword>
<dbReference type="GO" id="GO:0030163">
    <property type="term" value="P:protein catabolic process"/>
    <property type="evidence" value="ECO:0007669"/>
    <property type="project" value="UniProtKB-UniRule"/>
</dbReference>
<dbReference type="InterPro" id="IPR004616">
    <property type="entry name" value="Leu/Phe-tRNA_Trfase"/>
</dbReference>
<keyword evidence="3 4" id="KW-0012">Acyltransferase</keyword>
<gene>
    <name evidence="4" type="primary">aat</name>
    <name evidence="5" type="ORF">ET996_08560</name>
</gene>
<dbReference type="GO" id="GO:0005737">
    <property type="term" value="C:cytoplasm"/>
    <property type="evidence" value="ECO:0007669"/>
    <property type="project" value="UniProtKB-SubCell"/>
</dbReference>
<keyword evidence="6" id="KW-1185">Reference proteome</keyword>
<protein>
    <recommendedName>
        <fullName evidence="4">Leucyl/phenylalanyl-tRNA--protein transferase</fullName>
        <ecNumber evidence="4">2.3.2.6</ecNumber>
    </recommendedName>
    <alternativeName>
        <fullName evidence="4">L/F-transferase</fullName>
    </alternativeName>
    <alternativeName>
        <fullName evidence="4">Leucyltransferase</fullName>
    </alternativeName>
    <alternativeName>
        <fullName evidence="4">Phenyalanyltransferase</fullName>
    </alternativeName>
</protein>
<keyword evidence="1 4" id="KW-0963">Cytoplasm</keyword>
<comment type="caution">
    <text evidence="5">The sequence shown here is derived from an EMBL/GenBank/DDBJ whole genome shotgun (WGS) entry which is preliminary data.</text>
</comment>
<dbReference type="Proteomes" id="UP000291933">
    <property type="component" value="Unassembled WGS sequence"/>
</dbReference>
<evidence type="ECO:0000256" key="2">
    <source>
        <dbReference type="ARBA" id="ARBA00022679"/>
    </source>
</evidence>
<dbReference type="EC" id="2.3.2.6" evidence="4"/>
<dbReference type="AlphaFoldDB" id="A0A4Q9KK79"/>
<dbReference type="InterPro" id="IPR042221">
    <property type="entry name" value="Leu/Phe-tRNA_Trfase_N"/>
</dbReference>
<dbReference type="GO" id="GO:0008914">
    <property type="term" value="F:leucyl-tRNA--protein transferase activity"/>
    <property type="evidence" value="ECO:0007669"/>
    <property type="project" value="UniProtKB-UniRule"/>
</dbReference>
<dbReference type="Pfam" id="PF03588">
    <property type="entry name" value="Leu_Phe_trans"/>
    <property type="match status" value="1"/>
</dbReference>
<dbReference type="InterPro" id="IPR016181">
    <property type="entry name" value="Acyl_CoA_acyltransferase"/>
</dbReference>
<comment type="catalytic activity">
    <reaction evidence="4">
        <text>N-terminal L-lysyl-[protein] + L-leucyl-tRNA(Leu) = N-terminal L-leucyl-L-lysyl-[protein] + tRNA(Leu) + H(+)</text>
        <dbReference type="Rhea" id="RHEA:12340"/>
        <dbReference type="Rhea" id="RHEA-COMP:9613"/>
        <dbReference type="Rhea" id="RHEA-COMP:9622"/>
        <dbReference type="Rhea" id="RHEA-COMP:12670"/>
        <dbReference type="Rhea" id="RHEA-COMP:12671"/>
        <dbReference type="ChEBI" id="CHEBI:15378"/>
        <dbReference type="ChEBI" id="CHEBI:65249"/>
        <dbReference type="ChEBI" id="CHEBI:78442"/>
        <dbReference type="ChEBI" id="CHEBI:78494"/>
        <dbReference type="ChEBI" id="CHEBI:133043"/>
        <dbReference type="EC" id="2.3.2.6"/>
    </reaction>
</comment>
<evidence type="ECO:0000256" key="4">
    <source>
        <dbReference type="HAMAP-Rule" id="MF_00688"/>
    </source>
</evidence>
<comment type="catalytic activity">
    <reaction evidence="4">
        <text>N-terminal L-arginyl-[protein] + L-leucyl-tRNA(Leu) = N-terminal L-leucyl-L-arginyl-[protein] + tRNA(Leu) + H(+)</text>
        <dbReference type="Rhea" id="RHEA:50416"/>
        <dbReference type="Rhea" id="RHEA-COMP:9613"/>
        <dbReference type="Rhea" id="RHEA-COMP:9622"/>
        <dbReference type="Rhea" id="RHEA-COMP:12672"/>
        <dbReference type="Rhea" id="RHEA-COMP:12673"/>
        <dbReference type="ChEBI" id="CHEBI:15378"/>
        <dbReference type="ChEBI" id="CHEBI:64719"/>
        <dbReference type="ChEBI" id="CHEBI:78442"/>
        <dbReference type="ChEBI" id="CHEBI:78494"/>
        <dbReference type="ChEBI" id="CHEBI:133044"/>
        <dbReference type="EC" id="2.3.2.6"/>
    </reaction>
</comment>
<reference evidence="5 6" key="1">
    <citation type="submission" date="2019-01" db="EMBL/GenBank/DDBJ databases">
        <title>Lactibacter flavus gen. nov., sp. nov., a novel bacterium of the family Propionibacteriaceae isolated from raw milk and dairy products.</title>
        <authorList>
            <person name="Huptas C."/>
            <person name="Wenning M."/>
            <person name="Breitenwieser F."/>
            <person name="Doll E."/>
            <person name="Von Neubeck M."/>
            <person name="Busse H.-J."/>
            <person name="Scherer S."/>
        </authorList>
    </citation>
    <scope>NUCLEOTIDE SEQUENCE [LARGE SCALE GENOMIC DNA]</scope>
    <source>
        <strain evidence="6">DSM 22130 / JCM 15804 / WR061</strain>
    </source>
</reference>
<dbReference type="PANTHER" id="PTHR30098">
    <property type="entry name" value="LEUCYL/PHENYLALANYL-TRNA--PROTEIN TRANSFERASE"/>
    <property type="match status" value="1"/>
</dbReference>
<evidence type="ECO:0000313" key="5">
    <source>
        <dbReference type="EMBL" id="TBT94828.1"/>
    </source>
</evidence>
<organism evidence="5 6">
    <name type="scientific">Propioniciclava tarda</name>
    <dbReference type="NCBI Taxonomy" id="433330"/>
    <lineage>
        <taxon>Bacteria</taxon>
        <taxon>Bacillati</taxon>
        <taxon>Actinomycetota</taxon>
        <taxon>Actinomycetes</taxon>
        <taxon>Propionibacteriales</taxon>
        <taxon>Propionibacteriaceae</taxon>
        <taxon>Propioniciclava</taxon>
    </lineage>
</organism>
<dbReference type="NCBIfam" id="TIGR00667">
    <property type="entry name" value="aat"/>
    <property type="match status" value="1"/>
</dbReference>
<proteinExistence type="inferred from homology"/>
<dbReference type="InterPro" id="IPR042203">
    <property type="entry name" value="Leu/Phe-tRNA_Trfase_C"/>
</dbReference>
<comment type="similarity">
    <text evidence="4">Belongs to the L/F-transferase family.</text>
</comment>
<evidence type="ECO:0000256" key="1">
    <source>
        <dbReference type="ARBA" id="ARBA00022490"/>
    </source>
</evidence>
<comment type="subcellular location">
    <subcellularLocation>
        <location evidence="4">Cytoplasm</location>
    </subcellularLocation>
</comment>
<evidence type="ECO:0000256" key="3">
    <source>
        <dbReference type="ARBA" id="ARBA00023315"/>
    </source>
</evidence>